<keyword evidence="3" id="KW-0479">Metal-binding</keyword>
<dbReference type="SUPFAM" id="SSF51569">
    <property type="entry name" value="Aldolase"/>
    <property type="match status" value="1"/>
</dbReference>
<evidence type="ECO:0000256" key="1">
    <source>
        <dbReference type="PIRSR" id="PIRSR001359-1"/>
    </source>
</evidence>
<dbReference type="Proteomes" id="UP000319204">
    <property type="component" value="Unassembled WGS sequence"/>
</dbReference>
<dbReference type="GO" id="GO:0008270">
    <property type="term" value="F:zinc ion binding"/>
    <property type="evidence" value="ECO:0007669"/>
    <property type="project" value="InterPro"/>
</dbReference>
<gene>
    <name evidence="4" type="ORF">FOT42_014110</name>
</gene>
<evidence type="ECO:0000256" key="3">
    <source>
        <dbReference type="PIRSR" id="PIRSR001359-3"/>
    </source>
</evidence>
<comment type="cofactor">
    <cofactor evidence="3">
        <name>Zn(2+)</name>
        <dbReference type="ChEBI" id="CHEBI:29105"/>
    </cofactor>
    <text evidence="3">Binds 2 Zn(2+) ions per subunit. One is catalytic and the other provides a structural contribution.</text>
</comment>
<feature type="binding site" evidence="2">
    <location>
        <begin position="254"/>
        <end position="257"/>
    </location>
    <ligand>
        <name>dihydroxyacetone phosphate</name>
        <dbReference type="ChEBI" id="CHEBI:57642"/>
    </ligand>
</feature>
<accession>A0A5N5IN31</accession>
<evidence type="ECO:0000313" key="4">
    <source>
        <dbReference type="EMBL" id="KAB5486122.1"/>
    </source>
</evidence>
<dbReference type="Gene3D" id="3.20.20.70">
    <property type="entry name" value="Aldolase class I"/>
    <property type="match status" value="1"/>
</dbReference>
<dbReference type="Pfam" id="PF01116">
    <property type="entry name" value="F_bP_aldolase"/>
    <property type="match status" value="1"/>
</dbReference>
<feature type="binding site" evidence="2">
    <location>
        <position position="180"/>
    </location>
    <ligand>
        <name>dihydroxyacetone phosphate</name>
        <dbReference type="ChEBI" id="CHEBI:57642"/>
    </ligand>
</feature>
<dbReference type="InterPro" id="IPR050246">
    <property type="entry name" value="Class_II_FBP_aldolase"/>
</dbReference>
<dbReference type="NCBIfam" id="TIGR00167">
    <property type="entry name" value="cbbA"/>
    <property type="match status" value="1"/>
</dbReference>
<feature type="binding site" evidence="2">
    <location>
        <begin position="211"/>
        <end position="213"/>
    </location>
    <ligand>
        <name>dihydroxyacetone phosphate</name>
        <dbReference type="ChEBI" id="CHEBI:57642"/>
    </ligand>
</feature>
<feature type="active site" description="Proton donor" evidence="1">
    <location>
        <position position="81"/>
    </location>
</feature>
<dbReference type="AlphaFoldDB" id="A0A5N5IN31"/>
<dbReference type="GO" id="GO:0005975">
    <property type="term" value="P:carbohydrate metabolic process"/>
    <property type="evidence" value="ECO:0007669"/>
    <property type="project" value="InterPro"/>
</dbReference>
<dbReference type="EMBL" id="VNIK02000010">
    <property type="protein sequence ID" value="KAB5486122.1"/>
    <property type="molecule type" value="Genomic_DNA"/>
</dbReference>
<keyword evidence="3" id="KW-0862">Zinc</keyword>
<dbReference type="OrthoDB" id="9803995at2"/>
<sequence length="321" mass="35410">MIISPKVFFDDCYGRYAIAAVNVFTMEQVHGLFSAAQLANAPFMVQLTPVARNYAHARMLSAMIDAAAKIYPKVVYAVHLDHGNEEHALDAINSKEYQSVMIDASHDDFETNVARTKKVVDEAHAKNIVVEAELGVLSGVEDDISIDEEHSCYTKPSEVANFVGATDCDSLAVAVGTSHGAYKFSGGQGLQFHILEEIQNRLEGFPIVLHGGSAVNVEEIERINNAGGNLTEGAAGVSPEEIVKSIKYGVCKINIATDTRLLWTRTHREFFKNSPELFDPILPGREYIKEYEKFMLQKFDLLGATGKAEKLRSKQTIVTRK</sequence>
<keyword evidence="5" id="KW-1185">Reference proteome</keyword>
<dbReference type="GO" id="GO:0016832">
    <property type="term" value="F:aldehyde-lyase activity"/>
    <property type="evidence" value="ECO:0007669"/>
    <property type="project" value="InterPro"/>
</dbReference>
<reference evidence="4" key="1">
    <citation type="submission" date="2019-10" db="EMBL/GenBank/DDBJ databases">
        <title>Muricauda hadale sp. nov., a piezophilic bacterium isolated from hadopelagic water of the Mariana Trench.</title>
        <authorList>
            <person name="Wei Y."/>
        </authorList>
    </citation>
    <scope>NUCLEOTIDE SEQUENCE [LARGE SCALE GENOMIC DNA]</scope>
    <source>
        <strain evidence="4">MT-229</strain>
    </source>
</reference>
<dbReference type="InterPro" id="IPR013785">
    <property type="entry name" value="Aldolase_TIM"/>
</dbReference>
<dbReference type="PANTHER" id="PTHR30304">
    <property type="entry name" value="D-TAGATOSE-1,6-BISPHOSPHATE ALDOLASE"/>
    <property type="match status" value="1"/>
</dbReference>
<dbReference type="CDD" id="cd00947">
    <property type="entry name" value="TBP_aldolase_IIB"/>
    <property type="match status" value="1"/>
</dbReference>
<evidence type="ECO:0000256" key="2">
    <source>
        <dbReference type="PIRSR" id="PIRSR001359-2"/>
    </source>
</evidence>
<feature type="binding site" evidence="3">
    <location>
        <position position="82"/>
    </location>
    <ligand>
        <name>Zn(2+)</name>
        <dbReference type="ChEBI" id="CHEBI:29105"/>
        <label>1</label>
        <note>catalytic</note>
    </ligand>
</feature>
<name>A0A5N5IN31_9FLAO</name>
<dbReference type="PIRSF" id="PIRSF001359">
    <property type="entry name" value="F_bP_aldolase_II"/>
    <property type="match status" value="1"/>
</dbReference>
<feature type="binding site" evidence="3">
    <location>
        <position position="103"/>
    </location>
    <ligand>
        <name>Zn(2+)</name>
        <dbReference type="ChEBI" id="CHEBI:29105"/>
        <label>2</label>
    </ligand>
</feature>
<evidence type="ECO:0000313" key="5">
    <source>
        <dbReference type="Proteomes" id="UP000319204"/>
    </source>
</evidence>
<dbReference type="RefSeq" id="WP_151891176.1">
    <property type="nucleotide sequence ID" value="NZ_VNIK02000010.1"/>
</dbReference>
<proteinExistence type="predicted"/>
<protein>
    <submittedName>
        <fullName evidence="4">Class II fructose-bisphosphate aldolase</fullName>
    </submittedName>
</protein>
<dbReference type="PANTHER" id="PTHR30304:SF0">
    <property type="entry name" value="D-TAGATOSE-1,6-BISPHOSPHATE ALDOLASE SUBUNIT GATY-RELATED"/>
    <property type="match status" value="1"/>
</dbReference>
<feature type="binding site" evidence="3">
    <location>
        <position position="133"/>
    </location>
    <ligand>
        <name>Zn(2+)</name>
        <dbReference type="ChEBI" id="CHEBI:29105"/>
        <label>2</label>
    </ligand>
</feature>
<feature type="binding site" evidence="3">
    <location>
        <position position="179"/>
    </location>
    <ligand>
        <name>Zn(2+)</name>
        <dbReference type="ChEBI" id="CHEBI:29105"/>
        <label>1</label>
        <note>catalytic</note>
    </ligand>
</feature>
<comment type="caution">
    <text evidence="4">The sequence shown here is derived from an EMBL/GenBank/DDBJ whole genome shotgun (WGS) entry which is preliminary data.</text>
</comment>
<dbReference type="InterPro" id="IPR000771">
    <property type="entry name" value="FBA_II"/>
</dbReference>
<organism evidence="4 5">
    <name type="scientific">Flagellimonas hadalis</name>
    <dbReference type="NCBI Taxonomy" id="2597517"/>
    <lineage>
        <taxon>Bacteria</taxon>
        <taxon>Pseudomonadati</taxon>
        <taxon>Bacteroidota</taxon>
        <taxon>Flavobacteriia</taxon>
        <taxon>Flavobacteriales</taxon>
        <taxon>Flavobacteriaceae</taxon>
        <taxon>Flagellimonas</taxon>
    </lineage>
</organism>
<feature type="binding site" evidence="3">
    <location>
        <position position="210"/>
    </location>
    <ligand>
        <name>Zn(2+)</name>
        <dbReference type="ChEBI" id="CHEBI:29105"/>
        <label>1</label>
        <note>catalytic</note>
    </ligand>
</feature>